<comment type="subcellular location">
    <subcellularLocation>
        <location evidence="1">Cytoplasm</location>
        <location evidence="1">Cytoskeleton</location>
    </subcellularLocation>
</comment>
<feature type="compositionally biased region" description="Low complexity" evidence="6">
    <location>
        <begin position="216"/>
        <end position="230"/>
    </location>
</feature>
<evidence type="ECO:0000256" key="2">
    <source>
        <dbReference type="ARBA" id="ARBA00010337"/>
    </source>
</evidence>
<keyword evidence="3" id="KW-0963">Cytoplasm</keyword>
<accession>A0A9P5S0K5</accession>
<keyword evidence="5" id="KW-0206">Cytoskeleton</keyword>
<reference evidence="9" key="1">
    <citation type="journal article" date="2020" name="Fungal Divers.">
        <title>Resolving the Mortierellaceae phylogeny through synthesis of multi-gene phylogenetics and phylogenomics.</title>
        <authorList>
            <person name="Vandepol N."/>
            <person name="Liber J."/>
            <person name="Desiro A."/>
            <person name="Na H."/>
            <person name="Kennedy M."/>
            <person name="Barry K."/>
            <person name="Grigoriev I.V."/>
            <person name="Miller A.N."/>
            <person name="O'Donnell K."/>
            <person name="Stajich J.E."/>
            <person name="Bonito G."/>
        </authorList>
    </citation>
    <scope>NUCLEOTIDE SEQUENCE</scope>
    <source>
        <strain evidence="9">NRRL 6426</strain>
    </source>
</reference>
<dbReference type="GO" id="GO:0051225">
    <property type="term" value="P:spindle assembly"/>
    <property type="evidence" value="ECO:0007669"/>
    <property type="project" value="TreeGrafter"/>
</dbReference>
<dbReference type="EMBL" id="JAAAUQ010000271">
    <property type="protein sequence ID" value="KAF9152064.1"/>
    <property type="molecule type" value="Genomic_DNA"/>
</dbReference>
<evidence type="ECO:0000256" key="3">
    <source>
        <dbReference type="ARBA" id="ARBA00022490"/>
    </source>
</evidence>
<evidence type="ECO:0000259" key="7">
    <source>
        <dbReference type="Pfam" id="PF04130"/>
    </source>
</evidence>
<dbReference type="InterPro" id="IPR041470">
    <property type="entry name" value="GCP_N"/>
</dbReference>
<dbReference type="OrthoDB" id="5860513at2759"/>
<evidence type="ECO:0000313" key="10">
    <source>
        <dbReference type="Proteomes" id="UP000748756"/>
    </source>
</evidence>
<dbReference type="GO" id="GO:0005874">
    <property type="term" value="C:microtubule"/>
    <property type="evidence" value="ECO:0007669"/>
    <property type="project" value="UniProtKB-KW"/>
</dbReference>
<dbReference type="GO" id="GO:0043015">
    <property type="term" value="F:gamma-tubulin binding"/>
    <property type="evidence" value="ECO:0007669"/>
    <property type="project" value="InterPro"/>
</dbReference>
<dbReference type="InterPro" id="IPR040457">
    <property type="entry name" value="GCP_C"/>
</dbReference>
<dbReference type="Pfam" id="PF17681">
    <property type="entry name" value="GCP_N_terminal"/>
    <property type="match status" value="1"/>
</dbReference>
<dbReference type="GO" id="GO:0000922">
    <property type="term" value="C:spindle pole"/>
    <property type="evidence" value="ECO:0007669"/>
    <property type="project" value="InterPro"/>
</dbReference>
<dbReference type="Pfam" id="PF04130">
    <property type="entry name" value="GCP_C_terminal"/>
    <property type="match status" value="1"/>
</dbReference>
<evidence type="ECO:0000256" key="1">
    <source>
        <dbReference type="ARBA" id="ARBA00004245"/>
    </source>
</evidence>
<keyword evidence="4" id="KW-0493">Microtubule</keyword>
<dbReference type="GO" id="GO:0051321">
    <property type="term" value="P:meiotic cell cycle"/>
    <property type="evidence" value="ECO:0007669"/>
    <property type="project" value="TreeGrafter"/>
</dbReference>
<evidence type="ECO:0000256" key="4">
    <source>
        <dbReference type="ARBA" id="ARBA00022701"/>
    </source>
</evidence>
<comment type="similarity">
    <text evidence="2">Belongs to the TUBGCP family.</text>
</comment>
<feature type="compositionally biased region" description="Polar residues" evidence="6">
    <location>
        <begin position="194"/>
        <end position="203"/>
    </location>
</feature>
<feature type="domain" description="Gamma tubulin complex component protein N-terminal" evidence="8">
    <location>
        <begin position="240"/>
        <end position="528"/>
    </location>
</feature>
<feature type="domain" description="Gamma tubulin complex component C-terminal" evidence="7">
    <location>
        <begin position="531"/>
        <end position="866"/>
    </location>
</feature>
<feature type="region of interest" description="Disordered" evidence="6">
    <location>
        <begin position="168"/>
        <end position="205"/>
    </location>
</feature>
<evidence type="ECO:0000256" key="6">
    <source>
        <dbReference type="SAM" id="MobiDB-lite"/>
    </source>
</evidence>
<dbReference type="Gene3D" id="1.20.120.1900">
    <property type="entry name" value="Gamma-tubulin complex, C-terminal domain"/>
    <property type="match status" value="1"/>
</dbReference>
<proteinExistence type="inferred from homology"/>
<dbReference type="GO" id="GO:0031122">
    <property type="term" value="P:cytoplasmic microtubule organization"/>
    <property type="evidence" value="ECO:0007669"/>
    <property type="project" value="TreeGrafter"/>
</dbReference>
<feature type="region of interest" description="Disordered" evidence="6">
    <location>
        <begin position="212"/>
        <end position="231"/>
    </location>
</feature>
<name>A0A9P5S0K5_9FUNG</name>
<organism evidence="9 10">
    <name type="scientific">Linnemannia schmuckeri</name>
    <dbReference type="NCBI Taxonomy" id="64567"/>
    <lineage>
        <taxon>Eukaryota</taxon>
        <taxon>Fungi</taxon>
        <taxon>Fungi incertae sedis</taxon>
        <taxon>Mucoromycota</taxon>
        <taxon>Mortierellomycotina</taxon>
        <taxon>Mortierellomycetes</taxon>
        <taxon>Mortierellales</taxon>
        <taxon>Mortierellaceae</taxon>
        <taxon>Linnemannia</taxon>
    </lineage>
</organism>
<dbReference type="PANTHER" id="PTHR19302:SF14">
    <property type="entry name" value="GAMMA-TUBULIN COMPLEX COMPONENT 3"/>
    <property type="match status" value="1"/>
</dbReference>
<keyword evidence="10" id="KW-1185">Reference proteome</keyword>
<dbReference type="GO" id="GO:0051011">
    <property type="term" value="F:microtubule minus-end binding"/>
    <property type="evidence" value="ECO:0007669"/>
    <property type="project" value="TreeGrafter"/>
</dbReference>
<dbReference type="GO" id="GO:0007020">
    <property type="term" value="P:microtubule nucleation"/>
    <property type="evidence" value="ECO:0007669"/>
    <property type="project" value="InterPro"/>
</dbReference>
<protein>
    <submittedName>
        <fullName evidence="9">Gamma-tubulin complex component 3</fullName>
    </submittedName>
</protein>
<dbReference type="GO" id="GO:0000278">
    <property type="term" value="P:mitotic cell cycle"/>
    <property type="evidence" value="ECO:0007669"/>
    <property type="project" value="TreeGrafter"/>
</dbReference>
<dbReference type="AlphaFoldDB" id="A0A9P5S0K5"/>
<evidence type="ECO:0000256" key="5">
    <source>
        <dbReference type="ARBA" id="ARBA00023212"/>
    </source>
</evidence>
<evidence type="ECO:0000313" key="9">
    <source>
        <dbReference type="EMBL" id="KAF9152064.1"/>
    </source>
</evidence>
<comment type="caution">
    <text evidence="9">The sequence shown here is derived from an EMBL/GenBank/DDBJ whole genome shotgun (WGS) entry which is preliminary data.</text>
</comment>
<dbReference type="GO" id="GO:0005816">
    <property type="term" value="C:spindle pole body"/>
    <property type="evidence" value="ECO:0007669"/>
    <property type="project" value="UniProtKB-ARBA"/>
</dbReference>
<gene>
    <name evidence="9" type="primary">TUBGCP3</name>
    <name evidence="9" type="ORF">BG015_005849</name>
</gene>
<dbReference type="InterPro" id="IPR042241">
    <property type="entry name" value="GCP_C_sf"/>
</dbReference>
<dbReference type="Proteomes" id="UP000748756">
    <property type="component" value="Unassembled WGS sequence"/>
</dbReference>
<dbReference type="InterPro" id="IPR007259">
    <property type="entry name" value="GCP"/>
</dbReference>
<evidence type="ECO:0000259" key="8">
    <source>
        <dbReference type="Pfam" id="PF17681"/>
    </source>
</evidence>
<dbReference type="GO" id="GO:0000930">
    <property type="term" value="C:gamma-tubulin complex"/>
    <property type="evidence" value="ECO:0007669"/>
    <property type="project" value="TreeGrafter"/>
</dbReference>
<dbReference type="PANTHER" id="PTHR19302">
    <property type="entry name" value="GAMMA TUBULIN COMPLEX PROTEIN"/>
    <property type="match status" value="1"/>
</dbReference>
<sequence>MDSADQLTQAVDVLVRLLLQGESHNGNAMDLDHDSVGQAVSGAEEAKIKAAREYCLRILGSRLSPSLVTDDIHISDLIKKKRKNMWKKISQDVAGVTVVREDPSSAKAIRFSHLYTKLSSCSVLTKKWSILYFLLAISDQSSAATLEGRSNQQPLSFLGLHNLETGVGRARERTSTEQSDTTMAAHSRHGAQQVPLSQQSRKATTIGHAALSTGDQQQNNNSQQNNSSSNIHEVEESVLLRDLMFVFQGIDGKMVKFGSESRTCTIDPSFSITHSTRGLVNRLTELGWLYKKVNQYVQKTLNEGDAGLVEQSFCSALQHELVDYFRLIAVLESHIANDADATGSKGLTLKRLLVWTQDSLQRLRLMSVLVECCQDLQGGALVSMVHDYTQHGDPLIQQFIHHMLERISAPFYVMLQRWIYEGELEDPRTEFFIAVNLDVEEEDMWQSKYFIREEMLPAFIGMPLAKKILSIGKSLNFLRHKCDDSDWILQNHGVGKSLKYGDIAELEGSIDAAYVGTSQRLLHLLSTKFKLIEHLTAIKRYILLGQGDFIQHLMESLGTNLSQPANTLFRHNLTGTLETAIRSSNAQYDDPDILRRLDVRLLEISPGDSGWDVFSLDYHVDSPVNTILTPVAMHQYLKMFNFLWRLKRVEHALSSAWRRQTTSARAIRPILELVPELHHCRIVCGEMIHFVYQLQYYILFEVLECSWDELLKAIENNNTTTDLDSLIEAHSKYLRDVTSKGLLAASHDANMMPRLLELLATILDYKIAQDNLYNYALAEIERRERLAQTADRRTRHGQWGLTDQDETLDRIPDEQFEELVPGLLRTLNEYSMQFKRELSQLLITLSADGDSDLRFLSFRLDFNEFYLGSLKGAMGGGGATSSVVVSATTTGRKATMR</sequence>